<dbReference type="Gene3D" id="1.10.238.10">
    <property type="entry name" value="EF-hand"/>
    <property type="match status" value="1"/>
</dbReference>
<proteinExistence type="predicted"/>
<dbReference type="AlphaFoldDB" id="A0A7S3CRX2"/>
<protein>
    <recommendedName>
        <fullName evidence="1">EF-hand domain-containing protein</fullName>
    </recommendedName>
</protein>
<reference evidence="2" key="1">
    <citation type="submission" date="2021-01" db="EMBL/GenBank/DDBJ databases">
        <authorList>
            <person name="Corre E."/>
            <person name="Pelletier E."/>
            <person name="Niang G."/>
            <person name="Scheremetjew M."/>
            <person name="Finn R."/>
            <person name="Kale V."/>
            <person name="Holt S."/>
            <person name="Cochrane G."/>
            <person name="Meng A."/>
            <person name="Brown T."/>
            <person name="Cohen L."/>
        </authorList>
    </citation>
    <scope>NUCLEOTIDE SEQUENCE</scope>
    <source>
        <strain evidence="2">Ras09</strain>
    </source>
</reference>
<dbReference type="EMBL" id="HBIA01012547">
    <property type="protein sequence ID" value="CAE0234550.1"/>
    <property type="molecule type" value="Transcribed_RNA"/>
</dbReference>
<accession>A0A7S3CRX2</accession>
<gene>
    <name evidence="2" type="ORF">SRAS04492_LOCUS6356</name>
</gene>
<dbReference type="InterPro" id="IPR011992">
    <property type="entry name" value="EF-hand-dom_pair"/>
</dbReference>
<dbReference type="PANTHER" id="PTHR46763:SF1">
    <property type="entry name" value="DYNEIN REGULATORY COMPLEX PROTEIN 8"/>
    <property type="match status" value="1"/>
</dbReference>
<dbReference type="SUPFAM" id="SSF47473">
    <property type="entry name" value="EF-hand"/>
    <property type="match status" value="1"/>
</dbReference>
<dbReference type="GO" id="GO:0005509">
    <property type="term" value="F:calcium ion binding"/>
    <property type="evidence" value="ECO:0007669"/>
    <property type="project" value="InterPro"/>
</dbReference>
<evidence type="ECO:0000259" key="1">
    <source>
        <dbReference type="PROSITE" id="PS50222"/>
    </source>
</evidence>
<name>A0A7S3CRX2_9SPIT</name>
<dbReference type="PROSITE" id="PS50222">
    <property type="entry name" value="EF_HAND_2"/>
    <property type="match status" value="1"/>
</dbReference>
<feature type="domain" description="EF-hand" evidence="1">
    <location>
        <begin position="51"/>
        <end position="86"/>
    </location>
</feature>
<organism evidence="2">
    <name type="scientific">Strombidium rassoulzadegani</name>
    <dbReference type="NCBI Taxonomy" id="1082188"/>
    <lineage>
        <taxon>Eukaryota</taxon>
        <taxon>Sar</taxon>
        <taxon>Alveolata</taxon>
        <taxon>Ciliophora</taxon>
        <taxon>Intramacronucleata</taxon>
        <taxon>Spirotrichea</taxon>
        <taxon>Oligotrichia</taxon>
        <taxon>Strombidiidae</taxon>
        <taxon>Strombidium</taxon>
    </lineage>
</organism>
<evidence type="ECO:0000313" key="2">
    <source>
        <dbReference type="EMBL" id="CAE0234550.1"/>
    </source>
</evidence>
<dbReference type="PANTHER" id="PTHR46763">
    <property type="entry name" value="DYNEIN REGULATORY COMPLEX PROTEIN 8"/>
    <property type="match status" value="1"/>
</dbReference>
<dbReference type="InterPro" id="IPR002048">
    <property type="entry name" value="EF_hand_dom"/>
</dbReference>
<sequence>MRYLLQFPSEAQVRDYIIDQLEGDEPSDYIKFEKFEPFMLNVLMTNEYEPNPPEHLLAAFRVLDPEGKGYIRMDVMEELLTTKGIPLRTKEIESFKNFAVDKTGQYLFYEDYVSKLVEENERHKEFLIKDYENFKPQAGAK</sequence>